<comment type="caution">
    <text evidence="2">The sequence shown here is derived from an EMBL/GenBank/DDBJ whole genome shotgun (WGS) entry which is preliminary data.</text>
</comment>
<feature type="domain" description="SnoaL-like" evidence="1">
    <location>
        <begin position="10"/>
        <end position="108"/>
    </location>
</feature>
<dbReference type="InterPro" id="IPR037401">
    <property type="entry name" value="SnoaL-like"/>
</dbReference>
<protein>
    <submittedName>
        <fullName evidence="2">Nuclear transport factor 2 family protein</fullName>
    </submittedName>
</protein>
<organism evidence="2 3">
    <name type="scientific">Sphingobium tyrosinilyticum</name>
    <dbReference type="NCBI Taxonomy" id="2715436"/>
    <lineage>
        <taxon>Bacteria</taxon>
        <taxon>Pseudomonadati</taxon>
        <taxon>Pseudomonadota</taxon>
        <taxon>Alphaproteobacteria</taxon>
        <taxon>Sphingomonadales</taxon>
        <taxon>Sphingomonadaceae</taxon>
        <taxon>Sphingobium</taxon>
    </lineage>
</organism>
<dbReference type="SUPFAM" id="SSF54427">
    <property type="entry name" value="NTF2-like"/>
    <property type="match status" value="1"/>
</dbReference>
<dbReference type="Gene3D" id="3.10.450.50">
    <property type="match status" value="1"/>
</dbReference>
<sequence length="131" mass="14106">MTEDSNVMDRLLAAIVAGDLDGVRACFTPDGEVWHGYDCIAHDVNGFVASVKGVAAAGIELRYDDVRRHPTPTGFVQQHLLVTPDAEGGYSAKPCCVVVELKDGRIHRALEYLDRTGVVKSLTVPMVTPGL</sequence>
<gene>
    <name evidence="2" type="ORF">ACFO3E_16730</name>
</gene>
<dbReference type="Proteomes" id="UP001595957">
    <property type="component" value="Unassembled WGS sequence"/>
</dbReference>
<dbReference type="InterPro" id="IPR032710">
    <property type="entry name" value="NTF2-like_dom_sf"/>
</dbReference>
<dbReference type="EMBL" id="JBHSFZ010000058">
    <property type="protein sequence ID" value="MFC4595808.1"/>
    <property type="molecule type" value="Genomic_DNA"/>
</dbReference>
<keyword evidence="3" id="KW-1185">Reference proteome</keyword>
<evidence type="ECO:0000313" key="3">
    <source>
        <dbReference type="Proteomes" id="UP001595957"/>
    </source>
</evidence>
<evidence type="ECO:0000313" key="2">
    <source>
        <dbReference type="EMBL" id="MFC4595808.1"/>
    </source>
</evidence>
<dbReference type="RefSeq" id="WP_380806456.1">
    <property type="nucleotide sequence ID" value="NZ_JBHSFZ010000058.1"/>
</dbReference>
<dbReference type="Pfam" id="PF12680">
    <property type="entry name" value="SnoaL_2"/>
    <property type="match status" value="1"/>
</dbReference>
<accession>A0ABV9F391</accession>
<evidence type="ECO:0000259" key="1">
    <source>
        <dbReference type="Pfam" id="PF12680"/>
    </source>
</evidence>
<reference evidence="3" key="1">
    <citation type="journal article" date="2019" name="Int. J. Syst. Evol. Microbiol.">
        <title>The Global Catalogue of Microorganisms (GCM) 10K type strain sequencing project: providing services to taxonomists for standard genome sequencing and annotation.</title>
        <authorList>
            <consortium name="The Broad Institute Genomics Platform"/>
            <consortium name="The Broad Institute Genome Sequencing Center for Infectious Disease"/>
            <person name="Wu L."/>
            <person name="Ma J."/>
        </authorList>
    </citation>
    <scope>NUCLEOTIDE SEQUENCE [LARGE SCALE GENOMIC DNA]</scope>
    <source>
        <strain evidence="3">NBRC 103632</strain>
    </source>
</reference>
<proteinExistence type="predicted"/>
<name>A0ABV9F391_9SPHN</name>